<evidence type="ECO:0000256" key="2">
    <source>
        <dbReference type="ARBA" id="ARBA00022741"/>
    </source>
</evidence>
<evidence type="ECO:0000256" key="3">
    <source>
        <dbReference type="ARBA" id="ARBA00022777"/>
    </source>
</evidence>
<evidence type="ECO:0000259" key="4">
    <source>
        <dbReference type="Pfam" id="PF07959"/>
    </source>
</evidence>
<dbReference type="GO" id="GO:0042352">
    <property type="term" value="P:GDP-L-fucose salvage"/>
    <property type="evidence" value="ECO:0007669"/>
    <property type="project" value="TreeGrafter"/>
</dbReference>
<sequence length="137" mass="15176">MYFEACSITWENVADVVIFCIPSEIEYATGHGVISIDNQGYVSDIFYCQPFDQIKDLAGGDRKVPIVSGIVFMKSNVAESLLSLHVQSPLDSCTYLGLDYGNEPIQVSLYFDLLVAMSTNMRKDVFISGKCGKNVQQ</sequence>
<keyword evidence="2" id="KW-0547">Nucleotide-binding</keyword>
<keyword evidence="6" id="KW-1185">Reference proteome</keyword>
<reference evidence="5 6" key="1">
    <citation type="submission" date="2021-06" db="EMBL/GenBank/DDBJ databases">
        <title>Caerostris extrusa draft genome.</title>
        <authorList>
            <person name="Kono N."/>
            <person name="Arakawa K."/>
        </authorList>
    </citation>
    <scope>NUCLEOTIDE SEQUENCE [LARGE SCALE GENOMIC DNA]</scope>
</reference>
<protein>
    <submittedName>
        <fullName evidence="5">L-fucose kinase</fullName>
    </submittedName>
</protein>
<dbReference type="EMBL" id="BPLR01018104">
    <property type="protein sequence ID" value="GIY96946.1"/>
    <property type="molecule type" value="Genomic_DNA"/>
</dbReference>
<dbReference type="Pfam" id="PF07959">
    <property type="entry name" value="Fucose_pyrophosphorylase"/>
    <property type="match status" value="1"/>
</dbReference>
<dbReference type="PANTHER" id="PTHR32463:SF0">
    <property type="entry name" value="L-FUCOSE KINASE"/>
    <property type="match status" value="1"/>
</dbReference>
<dbReference type="Proteomes" id="UP001054945">
    <property type="component" value="Unassembled WGS sequence"/>
</dbReference>
<evidence type="ECO:0000256" key="1">
    <source>
        <dbReference type="ARBA" id="ARBA00022679"/>
    </source>
</evidence>
<keyword evidence="1" id="KW-0808">Transferase</keyword>
<organism evidence="5 6">
    <name type="scientific">Caerostris extrusa</name>
    <name type="common">Bark spider</name>
    <name type="synonym">Caerostris bankana</name>
    <dbReference type="NCBI Taxonomy" id="172846"/>
    <lineage>
        <taxon>Eukaryota</taxon>
        <taxon>Metazoa</taxon>
        <taxon>Ecdysozoa</taxon>
        <taxon>Arthropoda</taxon>
        <taxon>Chelicerata</taxon>
        <taxon>Arachnida</taxon>
        <taxon>Araneae</taxon>
        <taxon>Araneomorphae</taxon>
        <taxon>Entelegynae</taxon>
        <taxon>Araneoidea</taxon>
        <taxon>Araneidae</taxon>
        <taxon>Caerostris</taxon>
    </lineage>
</organism>
<proteinExistence type="predicted"/>
<evidence type="ECO:0000313" key="5">
    <source>
        <dbReference type="EMBL" id="GIY96946.1"/>
    </source>
</evidence>
<dbReference type="GO" id="GO:0050201">
    <property type="term" value="F:fucokinase activity"/>
    <property type="evidence" value="ECO:0007669"/>
    <property type="project" value="TreeGrafter"/>
</dbReference>
<dbReference type="InterPro" id="IPR012887">
    <property type="entry name" value="GDP_fucose_pyrophosphorylase"/>
</dbReference>
<dbReference type="PANTHER" id="PTHR32463">
    <property type="entry name" value="L-FUCOSE KINASE"/>
    <property type="match status" value="1"/>
</dbReference>
<accession>A0AAV4XSH7</accession>
<evidence type="ECO:0000313" key="6">
    <source>
        <dbReference type="Proteomes" id="UP001054945"/>
    </source>
</evidence>
<gene>
    <name evidence="5" type="primary">Fcsk</name>
    <name evidence="5" type="ORF">CEXT_88071</name>
</gene>
<dbReference type="GO" id="GO:0000166">
    <property type="term" value="F:nucleotide binding"/>
    <property type="evidence" value="ECO:0007669"/>
    <property type="project" value="UniProtKB-KW"/>
</dbReference>
<comment type="caution">
    <text evidence="5">The sequence shown here is derived from an EMBL/GenBank/DDBJ whole genome shotgun (WGS) entry which is preliminary data.</text>
</comment>
<dbReference type="AlphaFoldDB" id="A0AAV4XSH7"/>
<dbReference type="InterPro" id="IPR052203">
    <property type="entry name" value="GHMP_Kinase-Related"/>
</dbReference>
<name>A0AAV4XSH7_CAEEX</name>
<feature type="domain" description="GDP-fucose pyrophosphorylase" evidence="4">
    <location>
        <begin position="15"/>
        <end position="131"/>
    </location>
</feature>
<keyword evidence="3 5" id="KW-0418">Kinase</keyword>